<evidence type="ECO:0000256" key="1">
    <source>
        <dbReference type="SAM" id="MobiDB-lite"/>
    </source>
</evidence>
<name>A0A9W6Q4S5_9ACTN</name>
<feature type="region of interest" description="Disordered" evidence="1">
    <location>
        <begin position="589"/>
        <end position="640"/>
    </location>
</feature>
<sequence length="1078" mass="103807">MSRNLPEELAPALARTGHAWPQADEDGLRQAAALWREFGSEADALVTRGAASAQRVSGENKGRAVEAFADHWRQFSGGGRGQLDDASAAAALVAAALDKAAGAADQAKADIIAVLTELTEKIRAADAAEAKAKADIASAGKEMTTGLGGLVTGAVGAAVGAVKEVAAEAEELAAVEHAKVKIGQLLEQLGRDMGEAARSLAKEPPLVALERIAQADGRGLHGEQRESSMAARSGQVTGALAKAGVARSVEVASVAGLHAELKADGTVRTDRHGNPVLVGEDGQRVKGVEGLTVTQGPDGQQQLVGPDGSPVTGVAMGEDGKPLLGANGKPLLVGLTGALVGTGITLAIGHGGKLELGDDGHPVMMADGTQVSGLVTDQKGHLLVGNDGHPLTVDASGRATGPDGQVVQFGADGRPVDLLGADGKPVAVLDGQQQGSGPFGAQGGHGGHGGPNGPGNWPGGANGQSAPGGDHGGLLGTVQQTVDTAGAQAVSTVQGVTGGPGPQPGPVDNGGGHRGGGGYGGGGGGYQNGSGGSHGSYGGSTAASYPAPSYGGSYGGGSGDFGGSGGSGGSGGDYVPPVRGPISVHVDSVAAPPAPSVPPVSAGDIWSSGGGGGGGGGGIGGGGGHHAADPASSFGGSAASNGSSFQLGPVGGGSAAPVGGMPTTAPVAGAPVTGAGPVGGAVGAAPGAAAGAAAGAAGAPGAPGAAGAPVTGPVAGAAGGTAGAPGASGASGGAAAVVGVGQQPVGGRAVATGPVGPVGGGGIGQHAPGGPVRGYEPPVDVRRQSATDEQGLPVNPGQVSAAWLVIANGRRGGALGPLPEGERERTLADSRPYGLPGGLGPVDPAHQAEAVRRTPVPAPDPMVGEWIEVLNGGGRTEAGRANNCVDVALSAVDTLGGVPTCAAPRLPDGPAGERGGRDRAELELGTRFLDLGDGPDAHDKLGRALLAHGTGTRAVLLTVDAFGRSHTWNAVNHKGVLSYLDHQTGYAAPTPLYPADHGLWAIAVDAADRPVDLAAPLPATVAVPDRAPEPEPEPEPALVGAAAPETGASEEGAAPAAAPAPPRSRLTIHRTTTGSTSR</sequence>
<protein>
    <recommendedName>
        <fullName evidence="6">Tox-PL domain-containing protein</fullName>
    </recommendedName>
</protein>
<accession>A0A9W6Q4S5</accession>
<proteinExistence type="predicted"/>
<feature type="region of interest" description="Disordered" evidence="1">
    <location>
        <begin position="493"/>
        <end position="527"/>
    </location>
</feature>
<organism evidence="4 5">
    <name type="scientific">Kitasatospora phosalacinea</name>
    <dbReference type="NCBI Taxonomy" id="2065"/>
    <lineage>
        <taxon>Bacteria</taxon>
        <taxon>Bacillati</taxon>
        <taxon>Actinomycetota</taxon>
        <taxon>Actinomycetes</taxon>
        <taxon>Kitasatosporales</taxon>
        <taxon>Streptomycetaceae</taxon>
        <taxon>Kitasatospora</taxon>
    </lineage>
</organism>
<dbReference type="GO" id="GO:0005737">
    <property type="term" value="C:cytoplasm"/>
    <property type="evidence" value="ECO:0007669"/>
    <property type="project" value="TreeGrafter"/>
</dbReference>
<gene>
    <name evidence="4" type="ORF">Kpho02_22240</name>
</gene>
<feature type="compositionally biased region" description="Gly residues" evidence="1">
    <location>
        <begin position="508"/>
        <end position="527"/>
    </location>
</feature>
<evidence type="ECO:0000313" key="5">
    <source>
        <dbReference type="Proteomes" id="UP001165041"/>
    </source>
</evidence>
<dbReference type="Pfam" id="PF15644">
    <property type="entry name" value="Gln_amidase"/>
    <property type="match status" value="1"/>
</dbReference>
<dbReference type="Proteomes" id="UP001165041">
    <property type="component" value="Unassembled WGS sequence"/>
</dbReference>
<feature type="compositionally biased region" description="Low complexity" evidence="1">
    <location>
        <begin position="1036"/>
        <end position="1057"/>
    </location>
</feature>
<feature type="compositionally biased region" description="Gly residues" evidence="1">
    <location>
        <begin position="437"/>
        <end position="462"/>
    </location>
</feature>
<feature type="region of interest" description="Disordered" evidence="1">
    <location>
        <begin position="1023"/>
        <end position="1078"/>
    </location>
</feature>
<feature type="compositionally biased region" description="Polar residues" evidence="1">
    <location>
        <begin position="1069"/>
        <end position="1078"/>
    </location>
</feature>
<dbReference type="RefSeq" id="WP_285735790.1">
    <property type="nucleotide sequence ID" value="NZ_BSSA01000006.1"/>
</dbReference>
<feature type="region of interest" description="Disordered" evidence="1">
    <location>
        <begin position="429"/>
        <end position="476"/>
    </location>
</feature>
<feature type="compositionally biased region" description="Low complexity" evidence="1">
    <location>
        <begin position="631"/>
        <end position="640"/>
    </location>
</feature>
<feature type="domain" description="Outer membrane channel protein CpnT-like N-terminal" evidence="3">
    <location>
        <begin position="8"/>
        <end position="115"/>
    </location>
</feature>
<dbReference type="AlphaFoldDB" id="A0A9W6Q4S5"/>
<feature type="domain" description="Tox-PL" evidence="2">
    <location>
        <begin position="882"/>
        <end position="985"/>
    </location>
</feature>
<dbReference type="PANTHER" id="PTHR16306">
    <property type="entry name" value="TRANSLIN-ASSOCIATED FACTOR X-INTERACTING PROTEIN 1"/>
    <property type="match status" value="1"/>
</dbReference>
<comment type="caution">
    <text evidence="4">The sequence shown here is derived from an EMBL/GenBank/DDBJ whole genome shotgun (WGS) entry which is preliminary data.</text>
</comment>
<evidence type="ECO:0008006" key="6">
    <source>
        <dbReference type="Google" id="ProtNLM"/>
    </source>
</evidence>
<evidence type="ECO:0000313" key="4">
    <source>
        <dbReference type="EMBL" id="GLW69925.1"/>
    </source>
</evidence>
<feature type="compositionally biased region" description="Gly residues" evidence="1">
    <location>
        <begin position="608"/>
        <end position="625"/>
    </location>
</feature>
<evidence type="ECO:0000259" key="3">
    <source>
        <dbReference type="Pfam" id="PF25547"/>
    </source>
</evidence>
<dbReference type="EMBL" id="BSSA01000006">
    <property type="protein sequence ID" value="GLW69925.1"/>
    <property type="molecule type" value="Genomic_DNA"/>
</dbReference>
<evidence type="ECO:0000259" key="2">
    <source>
        <dbReference type="Pfam" id="PF15644"/>
    </source>
</evidence>
<dbReference type="Pfam" id="PF25547">
    <property type="entry name" value="WXG100_2"/>
    <property type="match status" value="1"/>
</dbReference>
<dbReference type="InterPro" id="IPR057746">
    <property type="entry name" value="CpnT-like_N"/>
</dbReference>
<dbReference type="PANTHER" id="PTHR16306:SF0">
    <property type="entry name" value="TRANSLIN-ASSOCIATED FACTOR X-INTERACTING PROTEIN 1"/>
    <property type="match status" value="1"/>
</dbReference>
<reference evidence="4" key="1">
    <citation type="submission" date="2023-02" db="EMBL/GenBank/DDBJ databases">
        <title>Kitasatospora phosalacinea NBRC 14627.</title>
        <authorList>
            <person name="Ichikawa N."/>
            <person name="Sato H."/>
            <person name="Tonouchi N."/>
        </authorList>
    </citation>
    <scope>NUCLEOTIDE SEQUENCE</scope>
    <source>
        <strain evidence="4">NBRC 14627</strain>
    </source>
</reference>
<dbReference type="InterPro" id="IPR028908">
    <property type="entry name" value="Tox-PL_dom"/>
</dbReference>